<dbReference type="Proteomes" id="UP000321323">
    <property type="component" value="Chromosome"/>
</dbReference>
<dbReference type="InterPro" id="IPR001867">
    <property type="entry name" value="OmpR/PhoB-type_DNA-bd"/>
</dbReference>
<dbReference type="Gene3D" id="1.10.10.10">
    <property type="entry name" value="Winged helix-like DNA-binding domain superfamily/Winged helix DNA-binding domain"/>
    <property type="match status" value="1"/>
</dbReference>
<protein>
    <submittedName>
        <fullName evidence="4">Winged helix-turn-helix domain-containing protein</fullName>
    </submittedName>
</protein>
<dbReference type="CDD" id="cd00383">
    <property type="entry name" value="trans_reg_C"/>
    <property type="match status" value="1"/>
</dbReference>
<dbReference type="PANTHER" id="PTHR47691:SF3">
    <property type="entry name" value="HTH-TYPE TRANSCRIPTIONAL REGULATOR RV0890C-RELATED"/>
    <property type="match status" value="1"/>
</dbReference>
<sequence>MDFSPSAAGPIAFGRHAFDPWRGELRTAGARPVALGACAARVLQALIGAAGQVLTAAQLTERAWPGRAIHASNVRVQIAALRRALAGDRDLIGTVNGGGYVFKGSLACAAPPALVGRAALLDVVAARLAVAPIVTLTGPAGVGKSALAQGLAHNRRVAVDELHAADEATLVAALARALGLPGAASLPGLAALLPHAPLLLVLDNCDYQLDAVSRLAEALTRRRPALRILATSRQALRADGEAVVRIPPLASDDAVRLLLARAYGGTWPLAPAVLAAARDACCRLGGVPLALALAGASLRRVPAGQRLAALARLDGATLADPASQVARHRDLRAAAAWGEALLPPSARQALAALAQLPAGFTLAQAAARLDDSGSADAVETLSTLAAHSLLLADTAEVPARYSLAWSIAILLSKLPSSYNIRANLMD</sequence>
<dbReference type="SUPFAM" id="SSF52540">
    <property type="entry name" value="P-loop containing nucleoside triphosphate hydrolases"/>
    <property type="match status" value="1"/>
</dbReference>
<evidence type="ECO:0000256" key="2">
    <source>
        <dbReference type="PROSITE-ProRule" id="PRU01091"/>
    </source>
</evidence>
<dbReference type="InterPro" id="IPR016032">
    <property type="entry name" value="Sig_transdc_resp-reg_C-effctor"/>
</dbReference>
<dbReference type="PRINTS" id="PR00364">
    <property type="entry name" value="DISEASERSIST"/>
</dbReference>
<dbReference type="Gene3D" id="3.40.50.300">
    <property type="entry name" value="P-loop containing nucleotide triphosphate hydrolases"/>
    <property type="match status" value="1"/>
</dbReference>
<evidence type="ECO:0000256" key="1">
    <source>
        <dbReference type="ARBA" id="ARBA00023125"/>
    </source>
</evidence>
<feature type="domain" description="OmpR/PhoB-type" evidence="3">
    <location>
        <begin position="8"/>
        <end position="104"/>
    </location>
</feature>
<proteinExistence type="predicted"/>
<dbReference type="SUPFAM" id="SSF46894">
    <property type="entry name" value="C-terminal effector domain of the bipartite response regulators"/>
    <property type="match status" value="1"/>
</dbReference>
<evidence type="ECO:0000313" key="5">
    <source>
        <dbReference type="Proteomes" id="UP000321323"/>
    </source>
</evidence>
<dbReference type="SMART" id="SM00862">
    <property type="entry name" value="Trans_reg_C"/>
    <property type="match status" value="1"/>
</dbReference>
<name>A0ABZ1UF85_9BURK</name>
<organism evidence="4 5">
    <name type="scientific">[Empedobacter] haloabium</name>
    <dbReference type="NCBI Taxonomy" id="592317"/>
    <lineage>
        <taxon>Bacteria</taxon>
        <taxon>Pseudomonadati</taxon>
        <taxon>Pseudomonadota</taxon>
        <taxon>Betaproteobacteria</taxon>
        <taxon>Burkholderiales</taxon>
        <taxon>Oxalobacteraceae</taxon>
        <taxon>Telluria group</taxon>
        <taxon>Telluria group incertae sedis</taxon>
    </lineage>
</organism>
<dbReference type="InterPro" id="IPR036388">
    <property type="entry name" value="WH-like_DNA-bd_sf"/>
</dbReference>
<evidence type="ECO:0000313" key="4">
    <source>
        <dbReference type="EMBL" id="WUR11382.1"/>
    </source>
</evidence>
<accession>A0ABZ1UF85</accession>
<evidence type="ECO:0000259" key="3">
    <source>
        <dbReference type="PROSITE" id="PS51755"/>
    </source>
</evidence>
<keyword evidence="5" id="KW-1185">Reference proteome</keyword>
<dbReference type="PROSITE" id="PS51755">
    <property type="entry name" value="OMPR_PHOB"/>
    <property type="match status" value="1"/>
</dbReference>
<feature type="DNA-binding region" description="OmpR/PhoB-type" evidence="2">
    <location>
        <begin position="8"/>
        <end position="104"/>
    </location>
</feature>
<dbReference type="Pfam" id="PF00486">
    <property type="entry name" value="Trans_reg_C"/>
    <property type="match status" value="1"/>
</dbReference>
<dbReference type="InterPro" id="IPR027417">
    <property type="entry name" value="P-loop_NTPase"/>
</dbReference>
<dbReference type="PANTHER" id="PTHR47691">
    <property type="entry name" value="REGULATOR-RELATED"/>
    <property type="match status" value="1"/>
</dbReference>
<gene>
    <name evidence="4" type="ORF">E7V67_016865</name>
</gene>
<reference evidence="4 5" key="1">
    <citation type="journal article" date="2019" name="Int. J. Syst. Evol. Microbiol.">
        <title>The Draft Whole-Genome Sequence of the Antibiotic Producer Empedobacter haloabium ATCC 31962 Provides Indications for Its Taxonomic Reclassification.</title>
        <authorList>
            <person name="Miess H."/>
            <person name="Arlt P."/>
            <person name="Apel A.K."/>
            <person name="Weber T."/>
            <person name="Nieselt K."/>
            <person name="Hanssen F."/>
            <person name="Czemmel S."/>
            <person name="Nahnsen S."/>
            <person name="Gross H."/>
        </authorList>
    </citation>
    <scope>NUCLEOTIDE SEQUENCE [LARGE SCALE GENOMIC DNA]</scope>
    <source>
        <strain evidence="4 5">ATCC 31962</strain>
    </source>
</reference>
<keyword evidence="1 2" id="KW-0238">DNA-binding</keyword>
<dbReference type="EMBL" id="CP136508">
    <property type="protein sequence ID" value="WUR11382.1"/>
    <property type="molecule type" value="Genomic_DNA"/>
</dbReference>